<reference evidence="2" key="2">
    <citation type="submission" date="2013-04" db="UniProtKB">
        <authorList>
            <consortium name="EnsemblPlants"/>
        </authorList>
    </citation>
    <scope>IDENTIFICATION</scope>
</reference>
<dbReference type="Gramene" id="OB05G24370.1">
    <property type="protein sequence ID" value="OB05G24370.1"/>
    <property type="gene ID" value="OB05G24370"/>
</dbReference>
<protein>
    <submittedName>
        <fullName evidence="2">Uncharacterized protein</fullName>
    </submittedName>
</protein>
<accession>J3M763</accession>
<dbReference type="Proteomes" id="UP000006038">
    <property type="component" value="Chromosome 5"/>
</dbReference>
<feature type="region of interest" description="Disordered" evidence="1">
    <location>
        <begin position="60"/>
        <end position="96"/>
    </location>
</feature>
<dbReference type="HOGENOM" id="CLU_2363089_0_0_1"/>
<evidence type="ECO:0000313" key="2">
    <source>
        <dbReference type="EnsemblPlants" id="OB05G24370.1"/>
    </source>
</evidence>
<name>J3M763_ORYBR</name>
<proteinExistence type="predicted"/>
<sequence length="96" mass="10838">MKIFAKNRLAVREACVRKMRRSILPSNQTAPEYHKNIKDDTTLKIFEQIALALSTSAAATETFHPSHQREHDSEAKHMHAQRGDAAVFQQPLKGGE</sequence>
<dbReference type="AlphaFoldDB" id="J3M763"/>
<evidence type="ECO:0000256" key="1">
    <source>
        <dbReference type="SAM" id="MobiDB-lite"/>
    </source>
</evidence>
<dbReference type="EnsemblPlants" id="OB05G24370.1">
    <property type="protein sequence ID" value="OB05G24370.1"/>
    <property type="gene ID" value="OB05G24370"/>
</dbReference>
<evidence type="ECO:0000313" key="3">
    <source>
        <dbReference type="Proteomes" id="UP000006038"/>
    </source>
</evidence>
<keyword evidence="3" id="KW-1185">Reference proteome</keyword>
<feature type="compositionally biased region" description="Basic and acidic residues" evidence="1">
    <location>
        <begin position="67"/>
        <end position="77"/>
    </location>
</feature>
<reference evidence="2" key="1">
    <citation type="journal article" date="2013" name="Nat. Commun.">
        <title>Whole-genome sequencing of Oryza brachyantha reveals mechanisms underlying Oryza genome evolution.</title>
        <authorList>
            <person name="Chen J."/>
            <person name="Huang Q."/>
            <person name="Gao D."/>
            <person name="Wang J."/>
            <person name="Lang Y."/>
            <person name="Liu T."/>
            <person name="Li B."/>
            <person name="Bai Z."/>
            <person name="Luis Goicoechea J."/>
            <person name="Liang C."/>
            <person name="Chen C."/>
            <person name="Zhang W."/>
            <person name="Sun S."/>
            <person name="Liao Y."/>
            <person name="Zhang X."/>
            <person name="Yang L."/>
            <person name="Song C."/>
            <person name="Wang M."/>
            <person name="Shi J."/>
            <person name="Liu G."/>
            <person name="Liu J."/>
            <person name="Zhou H."/>
            <person name="Zhou W."/>
            <person name="Yu Q."/>
            <person name="An N."/>
            <person name="Chen Y."/>
            <person name="Cai Q."/>
            <person name="Wang B."/>
            <person name="Liu B."/>
            <person name="Min J."/>
            <person name="Huang Y."/>
            <person name="Wu H."/>
            <person name="Li Z."/>
            <person name="Zhang Y."/>
            <person name="Yin Y."/>
            <person name="Song W."/>
            <person name="Jiang J."/>
            <person name="Jackson S.A."/>
            <person name="Wing R.A."/>
            <person name="Wang J."/>
            <person name="Chen M."/>
        </authorList>
    </citation>
    <scope>NUCLEOTIDE SEQUENCE [LARGE SCALE GENOMIC DNA]</scope>
    <source>
        <strain evidence="2">cv. IRGC 101232</strain>
    </source>
</reference>
<organism evidence="2">
    <name type="scientific">Oryza brachyantha</name>
    <name type="common">malo sina</name>
    <dbReference type="NCBI Taxonomy" id="4533"/>
    <lineage>
        <taxon>Eukaryota</taxon>
        <taxon>Viridiplantae</taxon>
        <taxon>Streptophyta</taxon>
        <taxon>Embryophyta</taxon>
        <taxon>Tracheophyta</taxon>
        <taxon>Spermatophyta</taxon>
        <taxon>Magnoliopsida</taxon>
        <taxon>Liliopsida</taxon>
        <taxon>Poales</taxon>
        <taxon>Poaceae</taxon>
        <taxon>BOP clade</taxon>
        <taxon>Oryzoideae</taxon>
        <taxon>Oryzeae</taxon>
        <taxon>Oryzinae</taxon>
        <taxon>Oryza</taxon>
    </lineage>
</organism>